<sequence>MFALRKERTGMSGSRPRRSGPPCERKIDERLTTLIAAVYPDDQRRPGCTKPAQETREIPCRRGASRFRPALSGRVVPR</sequence>
<dbReference type="Proteomes" id="UP001499942">
    <property type="component" value="Unassembled WGS sequence"/>
</dbReference>
<feature type="region of interest" description="Disordered" evidence="1">
    <location>
        <begin position="42"/>
        <end position="78"/>
    </location>
</feature>
<proteinExistence type="predicted"/>
<evidence type="ECO:0000313" key="2">
    <source>
        <dbReference type="EMBL" id="GAA2488832.1"/>
    </source>
</evidence>
<name>A0ABP5Z0K6_9ACTN</name>
<organism evidence="2 3">
    <name type="scientific">Streptomyces gobitricini</name>
    <dbReference type="NCBI Taxonomy" id="68211"/>
    <lineage>
        <taxon>Bacteria</taxon>
        <taxon>Bacillati</taxon>
        <taxon>Actinomycetota</taxon>
        <taxon>Actinomycetes</taxon>
        <taxon>Kitasatosporales</taxon>
        <taxon>Streptomycetaceae</taxon>
        <taxon>Streptomyces</taxon>
    </lineage>
</organism>
<evidence type="ECO:0000313" key="3">
    <source>
        <dbReference type="Proteomes" id="UP001499942"/>
    </source>
</evidence>
<dbReference type="EMBL" id="BAAASR010000013">
    <property type="protein sequence ID" value="GAA2488832.1"/>
    <property type="molecule type" value="Genomic_DNA"/>
</dbReference>
<evidence type="ECO:0000256" key="1">
    <source>
        <dbReference type="SAM" id="MobiDB-lite"/>
    </source>
</evidence>
<protein>
    <recommendedName>
        <fullName evidence="4">Transposase</fullName>
    </recommendedName>
</protein>
<accession>A0ABP5Z0K6</accession>
<gene>
    <name evidence="2" type="ORF">GCM10010393_20470</name>
</gene>
<feature type="region of interest" description="Disordered" evidence="1">
    <location>
        <begin position="1"/>
        <end position="26"/>
    </location>
</feature>
<evidence type="ECO:0008006" key="4">
    <source>
        <dbReference type="Google" id="ProtNLM"/>
    </source>
</evidence>
<reference evidence="3" key="1">
    <citation type="journal article" date="2019" name="Int. J. Syst. Evol. Microbiol.">
        <title>The Global Catalogue of Microorganisms (GCM) 10K type strain sequencing project: providing services to taxonomists for standard genome sequencing and annotation.</title>
        <authorList>
            <consortium name="The Broad Institute Genomics Platform"/>
            <consortium name="The Broad Institute Genome Sequencing Center for Infectious Disease"/>
            <person name="Wu L."/>
            <person name="Ma J."/>
        </authorList>
    </citation>
    <scope>NUCLEOTIDE SEQUENCE [LARGE SCALE GENOMIC DNA]</scope>
    <source>
        <strain evidence="3">JCM 5062</strain>
    </source>
</reference>
<comment type="caution">
    <text evidence="2">The sequence shown here is derived from an EMBL/GenBank/DDBJ whole genome shotgun (WGS) entry which is preliminary data.</text>
</comment>
<keyword evidence="3" id="KW-1185">Reference proteome</keyword>